<accession>A0A9N9GVG3</accession>
<sequence length="45" mass="5054">MNGGGSRIEVVELVTAEINIRQRYAGYSSKDLKGYDDVYSEKQNV</sequence>
<keyword evidence="2" id="KW-1185">Reference proteome</keyword>
<comment type="caution">
    <text evidence="1">The sequence shown here is derived from an EMBL/GenBank/DDBJ whole genome shotgun (WGS) entry which is preliminary data.</text>
</comment>
<evidence type="ECO:0000313" key="2">
    <source>
        <dbReference type="Proteomes" id="UP000789375"/>
    </source>
</evidence>
<protein>
    <submittedName>
        <fullName evidence="1">14066_t:CDS:1</fullName>
    </submittedName>
</protein>
<dbReference type="Proteomes" id="UP000789375">
    <property type="component" value="Unassembled WGS sequence"/>
</dbReference>
<organism evidence="1 2">
    <name type="scientific">Funneliformis mosseae</name>
    <name type="common">Endomycorrhizal fungus</name>
    <name type="synonym">Glomus mosseae</name>
    <dbReference type="NCBI Taxonomy" id="27381"/>
    <lineage>
        <taxon>Eukaryota</taxon>
        <taxon>Fungi</taxon>
        <taxon>Fungi incertae sedis</taxon>
        <taxon>Mucoromycota</taxon>
        <taxon>Glomeromycotina</taxon>
        <taxon>Glomeromycetes</taxon>
        <taxon>Glomerales</taxon>
        <taxon>Glomeraceae</taxon>
        <taxon>Funneliformis</taxon>
    </lineage>
</organism>
<proteinExistence type="predicted"/>
<name>A0A9N9GVG3_FUNMO</name>
<gene>
    <name evidence="1" type="ORF">FMOSSE_LOCUS10408</name>
</gene>
<dbReference type="EMBL" id="CAJVPP010003444">
    <property type="protein sequence ID" value="CAG8629458.1"/>
    <property type="molecule type" value="Genomic_DNA"/>
</dbReference>
<evidence type="ECO:0000313" key="1">
    <source>
        <dbReference type="EMBL" id="CAG8629458.1"/>
    </source>
</evidence>
<reference evidence="1" key="1">
    <citation type="submission" date="2021-06" db="EMBL/GenBank/DDBJ databases">
        <authorList>
            <person name="Kallberg Y."/>
            <person name="Tangrot J."/>
            <person name="Rosling A."/>
        </authorList>
    </citation>
    <scope>NUCLEOTIDE SEQUENCE</scope>
    <source>
        <strain evidence="1">87-6 pot B 2015</strain>
    </source>
</reference>
<dbReference type="AlphaFoldDB" id="A0A9N9GVG3"/>